<keyword evidence="2" id="KW-0812">Transmembrane</keyword>
<keyword evidence="4" id="KW-1185">Reference proteome</keyword>
<reference evidence="3" key="1">
    <citation type="journal article" date="2023" name="Mol. Phylogenet. Evol.">
        <title>Genome-scale phylogeny and comparative genomics of the fungal order Sordariales.</title>
        <authorList>
            <person name="Hensen N."/>
            <person name="Bonometti L."/>
            <person name="Westerberg I."/>
            <person name="Brannstrom I.O."/>
            <person name="Guillou S."/>
            <person name="Cros-Aarteil S."/>
            <person name="Calhoun S."/>
            <person name="Haridas S."/>
            <person name="Kuo A."/>
            <person name="Mondo S."/>
            <person name="Pangilinan J."/>
            <person name="Riley R."/>
            <person name="LaButti K."/>
            <person name="Andreopoulos B."/>
            <person name="Lipzen A."/>
            <person name="Chen C."/>
            <person name="Yan M."/>
            <person name="Daum C."/>
            <person name="Ng V."/>
            <person name="Clum A."/>
            <person name="Steindorff A."/>
            <person name="Ohm R.A."/>
            <person name="Martin F."/>
            <person name="Silar P."/>
            <person name="Natvig D.O."/>
            <person name="Lalanne C."/>
            <person name="Gautier V."/>
            <person name="Ament-Velasquez S.L."/>
            <person name="Kruys A."/>
            <person name="Hutchinson M.I."/>
            <person name="Powell A.J."/>
            <person name="Barry K."/>
            <person name="Miller A.N."/>
            <person name="Grigoriev I.V."/>
            <person name="Debuchy R."/>
            <person name="Gladieux P."/>
            <person name="Hiltunen Thoren M."/>
            <person name="Johannesson H."/>
        </authorList>
    </citation>
    <scope>NUCLEOTIDE SEQUENCE</scope>
    <source>
        <strain evidence="3">CBS 314.62</strain>
    </source>
</reference>
<evidence type="ECO:0000313" key="3">
    <source>
        <dbReference type="EMBL" id="KAK3688303.1"/>
    </source>
</evidence>
<organism evidence="3 4">
    <name type="scientific">Podospora appendiculata</name>
    <dbReference type="NCBI Taxonomy" id="314037"/>
    <lineage>
        <taxon>Eukaryota</taxon>
        <taxon>Fungi</taxon>
        <taxon>Dikarya</taxon>
        <taxon>Ascomycota</taxon>
        <taxon>Pezizomycotina</taxon>
        <taxon>Sordariomycetes</taxon>
        <taxon>Sordariomycetidae</taxon>
        <taxon>Sordariales</taxon>
        <taxon>Podosporaceae</taxon>
        <taxon>Podospora</taxon>
    </lineage>
</organism>
<evidence type="ECO:0000313" key="4">
    <source>
        <dbReference type="Proteomes" id="UP001270362"/>
    </source>
</evidence>
<dbReference type="EMBL" id="JAULSO010000002">
    <property type="protein sequence ID" value="KAK3688303.1"/>
    <property type="molecule type" value="Genomic_DNA"/>
</dbReference>
<evidence type="ECO:0000256" key="1">
    <source>
        <dbReference type="SAM" id="MobiDB-lite"/>
    </source>
</evidence>
<name>A0AAE0X909_9PEZI</name>
<feature type="region of interest" description="Disordered" evidence="1">
    <location>
        <begin position="111"/>
        <end position="137"/>
    </location>
</feature>
<comment type="caution">
    <text evidence="3">The sequence shown here is derived from an EMBL/GenBank/DDBJ whole genome shotgun (WGS) entry which is preliminary data.</text>
</comment>
<proteinExistence type="predicted"/>
<reference evidence="3" key="2">
    <citation type="submission" date="2023-06" db="EMBL/GenBank/DDBJ databases">
        <authorList>
            <consortium name="Lawrence Berkeley National Laboratory"/>
            <person name="Haridas S."/>
            <person name="Hensen N."/>
            <person name="Bonometti L."/>
            <person name="Westerberg I."/>
            <person name="Brannstrom I.O."/>
            <person name="Guillou S."/>
            <person name="Cros-Aarteil S."/>
            <person name="Calhoun S."/>
            <person name="Kuo A."/>
            <person name="Mondo S."/>
            <person name="Pangilinan J."/>
            <person name="Riley R."/>
            <person name="Labutti K."/>
            <person name="Andreopoulos B."/>
            <person name="Lipzen A."/>
            <person name="Chen C."/>
            <person name="Yanf M."/>
            <person name="Daum C."/>
            <person name="Ng V."/>
            <person name="Clum A."/>
            <person name="Steindorff A."/>
            <person name="Ohm R."/>
            <person name="Martin F."/>
            <person name="Silar P."/>
            <person name="Natvig D."/>
            <person name="Lalanne C."/>
            <person name="Gautier V."/>
            <person name="Ament-Velasquez S.L."/>
            <person name="Kruys A."/>
            <person name="Hutchinson M.I."/>
            <person name="Powell A.J."/>
            <person name="Barry K."/>
            <person name="Miller A.N."/>
            <person name="Grigoriev I.V."/>
            <person name="Debuchy R."/>
            <person name="Gladieux P."/>
            <person name="Thoren M.H."/>
            <person name="Johannesson H."/>
        </authorList>
    </citation>
    <scope>NUCLEOTIDE SEQUENCE</scope>
    <source>
        <strain evidence="3">CBS 314.62</strain>
    </source>
</reference>
<dbReference type="Proteomes" id="UP001270362">
    <property type="component" value="Unassembled WGS sequence"/>
</dbReference>
<feature type="region of interest" description="Disordered" evidence="1">
    <location>
        <begin position="1"/>
        <end position="30"/>
    </location>
</feature>
<feature type="transmembrane region" description="Helical" evidence="2">
    <location>
        <begin position="34"/>
        <end position="58"/>
    </location>
</feature>
<gene>
    <name evidence="3" type="ORF">B0T22DRAFT_150076</name>
</gene>
<feature type="region of interest" description="Disordered" evidence="1">
    <location>
        <begin position="157"/>
        <end position="206"/>
    </location>
</feature>
<dbReference type="AlphaFoldDB" id="A0AAE0X909"/>
<feature type="compositionally biased region" description="Low complexity" evidence="1">
    <location>
        <begin position="179"/>
        <end position="200"/>
    </location>
</feature>
<keyword evidence="2" id="KW-0472">Membrane</keyword>
<protein>
    <submittedName>
        <fullName evidence="3">Uncharacterized protein</fullName>
    </submittedName>
</protein>
<sequence length="206" mass="23263">MSPMTPVRQQPAPVSVTPASHDAQSKTTGSPTAWAIPAVISSVIIVAAILLFIVYGYIKRRQYRKARQSDPYLSRDGFIPRRKLSEADQFEEEERQRKIMIRKSLASRSWSSAESRSMDTSSHVEPREAFEVDEEEPQRLKDDWKAWEARIHRERSMSGELHPAACQMLDLPMSPPSRSPSRSPLLQHPSSPLASPTSLPVRLAPH</sequence>
<accession>A0AAE0X909</accession>
<evidence type="ECO:0000256" key="2">
    <source>
        <dbReference type="SAM" id="Phobius"/>
    </source>
</evidence>
<keyword evidence="2" id="KW-1133">Transmembrane helix</keyword>